<gene>
    <name evidence="4" type="ORF">DMC30DRAFT_372413</name>
</gene>
<dbReference type="GO" id="GO:0031204">
    <property type="term" value="P:post-translational protein targeting to membrane, translocation"/>
    <property type="evidence" value="ECO:0007669"/>
    <property type="project" value="InterPro"/>
</dbReference>
<dbReference type="GO" id="GO:0016787">
    <property type="term" value="F:hydrolase activity"/>
    <property type="evidence" value="ECO:0007669"/>
    <property type="project" value="UniProtKB-KW"/>
</dbReference>
<dbReference type="SUPFAM" id="SSF52266">
    <property type="entry name" value="SGNH hydrolase"/>
    <property type="match status" value="1"/>
</dbReference>
<feature type="compositionally biased region" description="Basic residues" evidence="1">
    <location>
        <begin position="341"/>
        <end position="352"/>
    </location>
</feature>
<dbReference type="InterPro" id="IPR018624">
    <property type="entry name" value="Sec66"/>
</dbReference>
<dbReference type="InterPro" id="IPR013830">
    <property type="entry name" value="SGNH_hydro"/>
</dbReference>
<keyword evidence="2" id="KW-1133">Transmembrane helix</keyword>
<dbReference type="InterPro" id="IPR036514">
    <property type="entry name" value="SGNH_hydro_sf"/>
</dbReference>
<dbReference type="OrthoDB" id="671439at2759"/>
<sequence>MYVPPFHRRASPSPPLSSHLLTLRTHRALSILAPLSYIGFLVGSLWLFSKIYRRRQANKPPADPWFPAHTSRDLYVSLLSLDPPPPRPILVAALLRRAMADVKLIWSIRDAKTSLSTLLAKGQIGDDLWERFLVAEKELEAEIVEVVGEANTFEPGYGQKIFNVASDMVSHERWKDVYRDIQKRRDQENAKLTSGLPAAPVLAPTTYLSPSSLTLAPSNPLPAAGSTPAPALAPRASLLAPLGAGAGGDAANDVTSAPPSRGATPVGLAAAAEAAASPVKGGAEKDKGEAAVLERPGGAADEEKKDTDDAAGSKPASPAKAPQQPQQQQQQGGGATTPKKPQGKKGGKKKPAVKGGRSSPRPPLLLVTLPQRMPRLILAPLVAVLAALLYARYRPSAAPPRSAAQMTAIDLEKQHQVGEAGTSSSSSAAMVGGEHSVRMHQVVLFGDSITQGAWRPGGTGATLADAWQRKLCVLFLSRSACPTPAGADRLVSVQGRRQSRILGLQHRDGPRGCQAGRCLFPLSLRLSARPSHADQPLDKQFLPRAGEGLPKMALFVVWFGANDAAVPPSPQSMTLERFKANLNTILDMLRLPSSPWYSPTTQLVLLTPPPVDDTTRNAELASRVPARVPDRDAERTRRFAEAVKDVGREGKVPVVDVWGRIMQFARDNEGGKLDKYLSDGLHLTAEGYRIVTAGISELLFAEYPHLYWDNMEQRFPHWTHFIPPAQRF</sequence>
<dbReference type="Pfam" id="PF09802">
    <property type="entry name" value="Sec66"/>
    <property type="match status" value="1"/>
</dbReference>
<keyword evidence="5" id="KW-1185">Reference proteome</keyword>
<dbReference type="Gene3D" id="3.40.50.1110">
    <property type="entry name" value="SGNH hydrolase"/>
    <property type="match status" value="1"/>
</dbReference>
<dbReference type="EMBL" id="SOZI01000009">
    <property type="protein sequence ID" value="TNY23638.1"/>
    <property type="molecule type" value="Genomic_DNA"/>
</dbReference>
<dbReference type="PANTHER" id="PTHR28229:SF1">
    <property type="entry name" value="TRANSLOCATION PROTEIN SEC66"/>
    <property type="match status" value="1"/>
</dbReference>
<dbReference type="GO" id="GO:0031207">
    <property type="term" value="C:Sec62/Sec63 complex"/>
    <property type="evidence" value="ECO:0007669"/>
    <property type="project" value="InterPro"/>
</dbReference>
<evidence type="ECO:0000256" key="2">
    <source>
        <dbReference type="SAM" id="Phobius"/>
    </source>
</evidence>
<evidence type="ECO:0000259" key="3">
    <source>
        <dbReference type="Pfam" id="PF13472"/>
    </source>
</evidence>
<dbReference type="AlphaFoldDB" id="A0A5C5G3G9"/>
<name>A0A5C5G3G9_9BASI</name>
<feature type="region of interest" description="Disordered" evidence="1">
    <location>
        <begin position="246"/>
        <end position="365"/>
    </location>
</feature>
<organism evidence="4 5">
    <name type="scientific">Rhodotorula diobovata</name>
    <dbReference type="NCBI Taxonomy" id="5288"/>
    <lineage>
        <taxon>Eukaryota</taxon>
        <taxon>Fungi</taxon>
        <taxon>Dikarya</taxon>
        <taxon>Basidiomycota</taxon>
        <taxon>Pucciniomycotina</taxon>
        <taxon>Microbotryomycetes</taxon>
        <taxon>Sporidiobolales</taxon>
        <taxon>Sporidiobolaceae</taxon>
        <taxon>Rhodotorula</taxon>
    </lineage>
</organism>
<dbReference type="Pfam" id="PF13472">
    <property type="entry name" value="Lipase_GDSL_2"/>
    <property type="match status" value="1"/>
</dbReference>
<evidence type="ECO:0000313" key="4">
    <source>
        <dbReference type="EMBL" id="TNY23638.1"/>
    </source>
</evidence>
<accession>A0A5C5G3G9</accession>
<protein>
    <submittedName>
        <fullName evidence="4">GDSL Lipase/Acylhydrolase</fullName>
    </submittedName>
</protein>
<dbReference type="Proteomes" id="UP000311382">
    <property type="component" value="Unassembled WGS sequence"/>
</dbReference>
<evidence type="ECO:0000256" key="1">
    <source>
        <dbReference type="SAM" id="MobiDB-lite"/>
    </source>
</evidence>
<keyword evidence="2" id="KW-0812">Transmembrane</keyword>
<feature type="domain" description="SGNH hydrolase-type esterase" evidence="3">
    <location>
        <begin position="444"/>
        <end position="690"/>
    </location>
</feature>
<reference evidence="4 5" key="1">
    <citation type="submission" date="2019-03" db="EMBL/GenBank/DDBJ databases">
        <title>Rhodosporidium diobovatum UCD-FST 08-225 genome sequencing, assembly, and annotation.</title>
        <authorList>
            <person name="Fakankun I.U."/>
            <person name="Fristensky B."/>
            <person name="Levin D.B."/>
        </authorList>
    </citation>
    <scope>NUCLEOTIDE SEQUENCE [LARGE SCALE GENOMIC DNA]</scope>
    <source>
        <strain evidence="4 5">UCD-FST 08-225</strain>
    </source>
</reference>
<keyword evidence="4" id="KW-0378">Hydrolase</keyword>
<comment type="caution">
    <text evidence="4">The sequence shown here is derived from an EMBL/GenBank/DDBJ whole genome shotgun (WGS) entry which is preliminary data.</text>
</comment>
<keyword evidence="2" id="KW-0472">Membrane</keyword>
<dbReference type="STRING" id="5288.A0A5C5G3G9"/>
<dbReference type="PANTHER" id="PTHR28229">
    <property type="entry name" value="TRANSLOCATION PROTEIN SEC66"/>
    <property type="match status" value="1"/>
</dbReference>
<feature type="compositionally biased region" description="Low complexity" evidence="1">
    <location>
        <begin position="310"/>
        <end position="340"/>
    </location>
</feature>
<feature type="transmembrane region" description="Helical" evidence="2">
    <location>
        <begin position="28"/>
        <end position="48"/>
    </location>
</feature>
<evidence type="ECO:0000313" key="5">
    <source>
        <dbReference type="Proteomes" id="UP000311382"/>
    </source>
</evidence>
<proteinExistence type="predicted"/>